<gene>
    <name evidence="1" type="ORF">M9H77_16629</name>
</gene>
<evidence type="ECO:0000313" key="1">
    <source>
        <dbReference type="EMBL" id="KAI5666776.1"/>
    </source>
</evidence>
<dbReference type="EMBL" id="CM044704">
    <property type="protein sequence ID" value="KAI5666776.1"/>
    <property type="molecule type" value="Genomic_DNA"/>
</dbReference>
<name>A0ACC0B2B0_CATRO</name>
<sequence length="83" mass="9094">MKVVQKNTLLLFILSFVLLSGCIEQVVGAGKCCQNHPKLGRCLPGQDDSPEKNGKCWNFCISDCEKGGFCKQVGKGHVCHCYC</sequence>
<comment type="caution">
    <text evidence="1">The sequence shown here is derived from an EMBL/GenBank/DDBJ whole genome shotgun (WGS) entry which is preliminary data.</text>
</comment>
<keyword evidence="2" id="KW-1185">Reference proteome</keyword>
<accession>A0ACC0B2B0</accession>
<evidence type="ECO:0000313" key="2">
    <source>
        <dbReference type="Proteomes" id="UP001060085"/>
    </source>
</evidence>
<dbReference type="Proteomes" id="UP001060085">
    <property type="component" value="Linkage Group LG04"/>
</dbReference>
<organism evidence="1 2">
    <name type="scientific">Catharanthus roseus</name>
    <name type="common">Madagascar periwinkle</name>
    <name type="synonym">Vinca rosea</name>
    <dbReference type="NCBI Taxonomy" id="4058"/>
    <lineage>
        <taxon>Eukaryota</taxon>
        <taxon>Viridiplantae</taxon>
        <taxon>Streptophyta</taxon>
        <taxon>Embryophyta</taxon>
        <taxon>Tracheophyta</taxon>
        <taxon>Spermatophyta</taxon>
        <taxon>Magnoliopsida</taxon>
        <taxon>eudicotyledons</taxon>
        <taxon>Gunneridae</taxon>
        <taxon>Pentapetalae</taxon>
        <taxon>asterids</taxon>
        <taxon>lamiids</taxon>
        <taxon>Gentianales</taxon>
        <taxon>Apocynaceae</taxon>
        <taxon>Rauvolfioideae</taxon>
        <taxon>Vinceae</taxon>
        <taxon>Catharanthinae</taxon>
        <taxon>Catharanthus</taxon>
    </lineage>
</organism>
<protein>
    <submittedName>
        <fullName evidence="1">Uncharacterized protein</fullName>
    </submittedName>
</protein>
<reference evidence="2" key="1">
    <citation type="journal article" date="2023" name="Nat. Plants">
        <title>Single-cell RNA sequencing provides a high-resolution roadmap for understanding the multicellular compartmentation of specialized metabolism.</title>
        <authorList>
            <person name="Sun S."/>
            <person name="Shen X."/>
            <person name="Li Y."/>
            <person name="Li Y."/>
            <person name="Wang S."/>
            <person name="Li R."/>
            <person name="Zhang H."/>
            <person name="Shen G."/>
            <person name="Guo B."/>
            <person name="Wei J."/>
            <person name="Xu J."/>
            <person name="St-Pierre B."/>
            <person name="Chen S."/>
            <person name="Sun C."/>
        </authorList>
    </citation>
    <scope>NUCLEOTIDE SEQUENCE [LARGE SCALE GENOMIC DNA]</scope>
</reference>
<proteinExistence type="predicted"/>